<reference evidence="2 3" key="1">
    <citation type="submission" date="2022-01" db="EMBL/GenBank/DDBJ databases">
        <title>A chromosomal length assembly of Cordylochernes scorpioides.</title>
        <authorList>
            <person name="Zeh D."/>
            <person name="Zeh J."/>
        </authorList>
    </citation>
    <scope>NUCLEOTIDE SEQUENCE [LARGE SCALE GENOMIC DNA]</scope>
    <source>
        <strain evidence="2">IN4F17</strain>
        <tissue evidence="2">Whole Body</tissue>
    </source>
</reference>
<dbReference type="PANTHER" id="PTHR19303">
    <property type="entry name" value="TRANSPOSON"/>
    <property type="match status" value="1"/>
</dbReference>
<accession>A0ABY6LIG0</accession>
<name>A0ABY6LIG0_9ARAC</name>
<keyword evidence="3" id="KW-1185">Reference proteome</keyword>
<gene>
    <name evidence="2" type="ORF">LAZ67_19002009</name>
</gene>
<feature type="domain" description="DDE-1" evidence="1">
    <location>
        <begin position="5"/>
        <end position="96"/>
    </location>
</feature>
<dbReference type="EMBL" id="CP092881">
    <property type="protein sequence ID" value="UYV80858.1"/>
    <property type="molecule type" value="Genomic_DNA"/>
</dbReference>
<protein>
    <recommendedName>
        <fullName evidence="1">DDE-1 domain-containing protein</fullName>
    </recommendedName>
</protein>
<dbReference type="Proteomes" id="UP001235939">
    <property type="component" value="Chromosome 19"/>
</dbReference>
<sequence length="168" mass="19873">MGITKMKVLLFLDNARTHVKIKLDNVKLFFLPANCTGLVQPLDQGIIQRHFIVETATNRPDMNGPEIYKLFNLLDTTFWIKSSWDEVLPETIQKCFYRMGFNFLLDEPVEFERDNEERNLLENMAQEMFGYTLKQLMEFEEGIFESDNQIDWEMDPFELIMALDKNES</sequence>
<dbReference type="InterPro" id="IPR050863">
    <property type="entry name" value="CenT-Element_Derived"/>
</dbReference>
<proteinExistence type="predicted"/>
<dbReference type="InterPro" id="IPR004875">
    <property type="entry name" value="DDE_SF_endonuclease_dom"/>
</dbReference>
<evidence type="ECO:0000259" key="1">
    <source>
        <dbReference type="Pfam" id="PF03184"/>
    </source>
</evidence>
<organism evidence="2 3">
    <name type="scientific">Cordylochernes scorpioides</name>
    <dbReference type="NCBI Taxonomy" id="51811"/>
    <lineage>
        <taxon>Eukaryota</taxon>
        <taxon>Metazoa</taxon>
        <taxon>Ecdysozoa</taxon>
        <taxon>Arthropoda</taxon>
        <taxon>Chelicerata</taxon>
        <taxon>Arachnida</taxon>
        <taxon>Pseudoscorpiones</taxon>
        <taxon>Cheliferoidea</taxon>
        <taxon>Chernetidae</taxon>
        <taxon>Cordylochernes</taxon>
    </lineage>
</organism>
<evidence type="ECO:0000313" key="3">
    <source>
        <dbReference type="Proteomes" id="UP001235939"/>
    </source>
</evidence>
<evidence type="ECO:0000313" key="2">
    <source>
        <dbReference type="EMBL" id="UYV80858.1"/>
    </source>
</evidence>
<dbReference type="PANTHER" id="PTHR19303:SF73">
    <property type="entry name" value="PROTEIN PDC2"/>
    <property type="match status" value="1"/>
</dbReference>
<dbReference type="Pfam" id="PF03184">
    <property type="entry name" value="DDE_1"/>
    <property type="match status" value="1"/>
</dbReference>